<dbReference type="PANTHER" id="PTHR35792:SF1">
    <property type="entry name" value="SLL0268 PROTEIN"/>
    <property type="match status" value="1"/>
</dbReference>
<comment type="caution">
    <text evidence="3">The sequence shown here is derived from an EMBL/GenBank/DDBJ whole genome shotgun (WGS) entry which is preliminary data.</text>
</comment>
<proteinExistence type="predicted"/>
<organism evidence="3 4">
    <name type="scientific">Metabacillus halosaccharovorans</name>
    <dbReference type="NCBI Taxonomy" id="930124"/>
    <lineage>
        <taxon>Bacteria</taxon>
        <taxon>Bacillati</taxon>
        <taxon>Bacillota</taxon>
        <taxon>Bacilli</taxon>
        <taxon>Bacillales</taxon>
        <taxon>Bacillaceae</taxon>
        <taxon>Metabacillus</taxon>
    </lineage>
</organism>
<evidence type="ECO:0000313" key="3">
    <source>
        <dbReference type="EMBL" id="MCV9888883.1"/>
    </source>
</evidence>
<evidence type="ECO:0000313" key="4">
    <source>
        <dbReference type="Proteomes" id="UP001526147"/>
    </source>
</evidence>
<keyword evidence="4" id="KW-1185">Reference proteome</keyword>
<keyword evidence="2" id="KW-0812">Transmembrane</keyword>
<evidence type="ECO:0000256" key="1">
    <source>
        <dbReference type="SAM" id="MobiDB-lite"/>
    </source>
</evidence>
<sequence length="164" mass="17533">MAKNSNGKDFIIGSLIGGLVGAATALFLAPKSGKEIRSNLGQQASVMKERTGKMTNDAFEKGSEFAAVAKDKTSSLTQVVTGQSSQIMDKVRSITNSSNSSEQSDVVEKEITNALEQLTEESTEVKNQDKTDTPSESDAETKNIHVQEESPKEEGTETTVKSNS</sequence>
<dbReference type="RefSeq" id="WP_264144902.1">
    <property type="nucleotide sequence ID" value="NZ_JAOYEY010000052.1"/>
</dbReference>
<feature type="transmembrane region" description="Helical" evidence="2">
    <location>
        <begin position="12"/>
        <end position="29"/>
    </location>
</feature>
<reference evidence="3 4" key="1">
    <citation type="submission" date="2022-10" db="EMBL/GenBank/DDBJ databases">
        <title>Draft genome assembly of moderately radiation resistant bacterium Metabacillus halosaccharovorans.</title>
        <authorList>
            <person name="Pal S."/>
            <person name="Gopinathan A."/>
        </authorList>
    </citation>
    <scope>NUCLEOTIDE SEQUENCE [LARGE SCALE GENOMIC DNA]</scope>
    <source>
        <strain evidence="3 4">VITHBRA001</strain>
    </source>
</reference>
<feature type="region of interest" description="Disordered" evidence="1">
    <location>
        <begin position="115"/>
        <end position="164"/>
    </location>
</feature>
<dbReference type="PANTHER" id="PTHR35792">
    <property type="entry name" value="GENERAL STRESS PROTEIN"/>
    <property type="match status" value="1"/>
</dbReference>
<dbReference type="EMBL" id="JAOYEY010000052">
    <property type="protein sequence ID" value="MCV9888883.1"/>
    <property type="molecule type" value="Genomic_DNA"/>
</dbReference>
<dbReference type="InterPro" id="IPR024623">
    <property type="entry name" value="YtxH"/>
</dbReference>
<feature type="compositionally biased region" description="Basic and acidic residues" evidence="1">
    <location>
        <begin position="123"/>
        <end position="155"/>
    </location>
</feature>
<keyword evidence="2" id="KW-1133">Transmembrane helix</keyword>
<dbReference type="Pfam" id="PF12732">
    <property type="entry name" value="YtxH"/>
    <property type="match status" value="1"/>
</dbReference>
<keyword evidence="2" id="KW-0472">Membrane</keyword>
<accession>A0ABT3DP95</accession>
<protein>
    <submittedName>
        <fullName evidence="3">YtxH domain-containing protein</fullName>
    </submittedName>
</protein>
<gene>
    <name evidence="3" type="ORF">OIH86_24815</name>
</gene>
<dbReference type="Proteomes" id="UP001526147">
    <property type="component" value="Unassembled WGS sequence"/>
</dbReference>
<name>A0ABT3DP95_9BACI</name>
<dbReference type="InterPro" id="IPR052928">
    <property type="entry name" value="Desiccation-related_membrane"/>
</dbReference>
<evidence type="ECO:0000256" key="2">
    <source>
        <dbReference type="SAM" id="Phobius"/>
    </source>
</evidence>